<evidence type="ECO:0000256" key="1">
    <source>
        <dbReference type="ARBA" id="ARBA00005947"/>
    </source>
</evidence>
<dbReference type="InterPro" id="IPR023801">
    <property type="entry name" value="His_deacetylse_dom"/>
</dbReference>
<dbReference type="InParanoid" id="A0A6N7EYJ5"/>
<comment type="similarity">
    <text evidence="1">Belongs to the histone deacetylase family.</text>
</comment>
<dbReference type="Pfam" id="PF00850">
    <property type="entry name" value="Hist_deacetyl"/>
    <property type="match status" value="1"/>
</dbReference>
<dbReference type="EMBL" id="WHNW01000009">
    <property type="protein sequence ID" value="MPV86625.1"/>
    <property type="molecule type" value="Genomic_DNA"/>
</dbReference>
<reference evidence="3 4" key="1">
    <citation type="submission" date="2019-10" db="EMBL/GenBank/DDBJ databases">
        <title>Cardiobacteriales fam. a chemoheterotrophic member of the order Cardiobacteriales, and proposal of Cardiobacteriales fam. nov.</title>
        <authorList>
            <person name="Wang C."/>
        </authorList>
    </citation>
    <scope>NUCLEOTIDE SEQUENCE [LARGE SCALE GENOMIC DNA]</scope>
    <source>
        <strain evidence="3 4">ML27</strain>
    </source>
</reference>
<proteinExistence type="inferred from homology"/>
<dbReference type="Gene3D" id="3.40.800.20">
    <property type="entry name" value="Histone deacetylase domain"/>
    <property type="match status" value="1"/>
</dbReference>
<protein>
    <submittedName>
        <fullName evidence="3">Class II histone deacetylase</fullName>
    </submittedName>
</protein>
<feature type="domain" description="Histone deacetylase" evidence="2">
    <location>
        <begin position="38"/>
        <end position="315"/>
    </location>
</feature>
<sequence>MQPANKTGFLWHEIYMWHDTGTFCGCEKPSATVQPAYHYENPESKRRIRNLLEVTGLLEQLTPLTAMPVTRDDLARIHTNAYLDRIESMRGIGGYADPETPLGIASVDIAEKAVGGAIAATKAVMQGEVDNAYALMRPPGHHAEPDNTTGFCVFANAAIAGAYALEHLGAKRVAYIDWDVHHGNGTESCFIDNPNALTISIHQADWFPRNRGHFDDIGTGDGVGKNMNIPLMPGCGHGAYLYAFEQIIIPALDAYQPDLIFVPCGFDASIEDPLGRMMLTEDSYREMTAMLMQVADKVCNGRLVFTHEGGYNPFTTPFLGLAVIETLCGYKTGAQSPNLEMRRDVGYQALQSYQKALIDEIRDFFQQAQGCPLNPAAAAQ</sequence>
<dbReference type="CDD" id="cd09996">
    <property type="entry name" value="HDAC_classII_1"/>
    <property type="match status" value="1"/>
</dbReference>
<comment type="caution">
    <text evidence="3">The sequence shown here is derived from an EMBL/GenBank/DDBJ whole genome shotgun (WGS) entry which is preliminary data.</text>
</comment>
<accession>A0A6N7EYJ5</accession>
<dbReference type="InterPro" id="IPR023696">
    <property type="entry name" value="Ureohydrolase_dom_sf"/>
</dbReference>
<organism evidence="3 4">
    <name type="scientific">Ostreibacterium oceani</name>
    <dbReference type="NCBI Taxonomy" id="2654998"/>
    <lineage>
        <taxon>Bacteria</taxon>
        <taxon>Pseudomonadati</taxon>
        <taxon>Pseudomonadota</taxon>
        <taxon>Gammaproteobacteria</taxon>
        <taxon>Cardiobacteriales</taxon>
        <taxon>Ostreibacteriaceae</taxon>
        <taxon>Ostreibacterium</taxon>
    </lineage>
</organism>
<evidence type="ECO:0000259" key="2">
    <source>
        <dbReference type="Pfam" id="PF00850"/>
    </source>
</evidence>
<dbReference type="PANTHER" id="PTHR10625">
    <property type="entry name" value="HISTONE DEACETYLASE HDAC1-RELATED"/>
    <property type="match status" value="1"/>
</dbReference>
<dbReference type="AlphaFoldDB" id="A0A6N7EYJ5"/>
<dbReference type="InterPro" id="IPR037138">
    <property type="entry name" value="His_deacetylse_dom_sf"/>
</dbReference>
<evidence type="ECO:0000313" key="4">
    <source>
        <dbReference type="Proteomes" id="UP000471298"/>
    </source>
</evidence>
<dbReference type="GO" id="GO:0040029">
    <property type="term" value="P:epigenetic regulation of gene expression"/>
    <property type="evidence" value="ECO:0007669"/>
    <property type="project" value="TreeGrafter"/>
</dbReference>
<dbReference type="GO" id="GO:0004407">
    <property type="term" value="F:histone deacetylase activity"/>
    <property type="evidence" value="ECO:0007669"/>
    <property type="project" value="TreeGrafter"/>
</dbReference>
<dbReference type="GO" id="GO:0005737">
    <property type="term" value="C:cytoplasm"/>
    <property type="evidence" value="ECO:0007669"/>
    <property type="project" value="TreeGrafter"/>
</dbReference>
<gene>
    <name evidence="3" type="ORF">GCU85_07795</name>
</gene>
<dbReference type="SUPFAM" id="SSF52768">
    <property type="entry name" value="Arginase/deacetylase"/>
    <property type="match status" value="1"/>
</dbReference>
<name>A0A6N7EYJ5_9GAMM</name>
<evidence type="ECO:0000313" key="3">
    <source>
        <dbReference type="EMBL" id="MPV86625.1"/>
    </source>
</evidence>
<keyword evidence="4" id="KW-1185">Reference proteome</keyword>
<dbReference type="Proteomes" id="UP000471298">
    <property type="component" value="Unassembled WGS sequence"/>
</dbReference>
<dbReference type="InterPro" id="IPR000286">
    <property type="entry name" value="HDACs"/>
</dbReference>
<dbReference type="PANTHER" id="PTHR10625:SF31">
    <property type="entry name" value="HISTONE DEACETYLASE DOMAIN-CONTAINING PROTEIN"/>
    <property type="match status" value="1"/>
</dbReference>
<dbReference type="PRINTS" id="PR01270">
    <property type="entry name" value="HDASUPER"/>
</dbReference>